<proteinExistence type="predicted"/>
<reference evidence="4" key="2">
    <citation type="submission" date="2020-10" db="UniProtKB">
        <authorList>
            <consortium name="WormBaseParasite"/>
        </authorList>
    </citation>
    <scope>IDENTIFICATION</scope>
</reference>
<name>A0A7E4W1M2_PANRE</name>
<dbReference type="InterPro" id="IPR036638">
    <property type="entry name" value="HLH_DNA-bd_sf"/>
</dbReference>
<evidence type="ECO:0000313" key="3">
    <source>
        <dbReference type="Proteomes" id="UP000492821"/>
    </source>
</evidence>
<dbReference type="InterPro" id="IPR011598">
    <property type="entry name" value="bHLH_dom"/>
</dbReference>
<dbReference type="Proteomes" id="UP000492821">
    <property type="component" value="Unassembled WGS sequence"/>
</dbReference>
<keyword evidence="3" id="KW-1185">Reference proteome</keyword>
<feature type="compositionally biased region" description="Acidic residues" evidence="1">
    <location>
        <begin position="212"/>
        <end position="227"/>
    </location>
</feature>
<organism evidence="3 4">
    <name type="scientific">Panagrellus redivivus</name>
    <name type="common">Microworm</name>
    <dbReference type="NCBI Taxonomy" id="6233"/>
    <lineage>
        <taxon>Eukaryota</taxon>
        <taxon>Metazoa</taxon>
        <taxon>Ecdysozoa</taxon>
        <taxon>Nematoda</taxon>
        <taxon>Chromadorea</taxon>
        <taxon>Rhabditida</taxon>
        <taxon>Tylenchina</taxon>
        <taxon>Panagrolaimomorpha</taxon>
        <taxon>Panagrolaimoidea</taxon>
        <taxon>Panagrolaimidae</taxon>
        <taxon>Panagrellus</taxon>
    </lineage>
</organism>
<evidence type="ECO:0000256" key="1">
    <source>
        <dbReference type="SAM" id="MobiDB-lite"/>
    </source>
</evidence>
<dbReference type="WBParaSite" id="Pan_g5419.t1">
    <property type="protein sequence ID" value="Pan_g5419.t1"/>
    <property type="gene ID" value="Pan_g5419"/>
</dbReference>
<dbReference type="SUPFAM" id="SSF47459">
    <property type="entry name" value="HLH, helix-loop-helix DNA-binding domain"/>
    <property type="match status" value="1"/>
</dbReference>
<feature type="compositionally biased region" description="Basic and acidic residues" evidence="1">
    <location>
        <begin position="198"/>
        <end position="211"/>
    </location>
</feature>
<feature type="compositionally biased region" description="Polar residues" evidence="1">
    <location>
        <begin position="228"/>
        <end position="237"/>
    </location>
</feature>
<dbReference type="Gene3D" id="4.10.280.10">
    <property type="entry name" value="Helix-loop-helix DNA-binding domain"/>
    <property type="match status" value="1"/>
</dbReference>
<feature type="compositionally biased region" description="Polar residues" evidence="1">
    <location>
        <begin position="178"/>
        <end position="197"/>
    </location>
</feature>
<sequence length="276" mass="30713">MTNYLNEAASPAATAAGLDFRMDRRQTKQEIEKFRRDRMNISMEELKGYLVKYIPNQTTKLEKADILEQTVTLLGKLTAEKERAFNDGVKRGMMDVCNMLIKSGIPEAQKAAHDIMLSIRPPPGIQFPAGMPMHRPPMMMPPPVPGGPFGFMGFPGMGIPPPMMMQMHQQQQQLMKQSTQPLRPTPQPQNAQPTSSTVKKEEPEAEAHTSDEEVDIENVEDQNDETFSDASTPGSSRGTKRKYSSSDDSGIADAVTPKMPKSEKKINFGIDRFLVS</sequence>
<dbReference type="SMART" id="SM00353">
    <property type="entry name" value="HLH"/>
    <property type="match status" value="1"/>
</dbReference>
<dbReference type="Pfam" id="PF00010">
    <property type="entry name" value="HLH"/>
    <property type="match status" value="1"/>
</dbReference>
<protein>
    <submittedName>
        <fullName evidence="4">BHLH domain-containing protein</fullName>
    </submittedName>
</protein>
<feature type="domain" description="BHLH" evidence="2">
    <location>
        <begin position="23"/>
        <end position="77"/>
    </location>
</feature>
<dbReference type="PROSITE" id="PS50888">
    <property type="entry name" value="BHLH"/>
    <property type="match status" value="1"/>
</dbReference>
<dbReference type="GO" id="GO:0046983">
    <property type="term" value="F:protein dimerization activity"/>
    <property type="evidence" value="ECO:0007669"/>
    <property type="project" value="InterPro"/>
</dbReference>
<accession>A0A7E4W1M2</accession>
<feature type="compositionally biased region" description="Low complexity" evidence="1">
    <location>
        <begin position="164"/>
        <end position="177"/>
    </location>
</feature>
<dbReference type="AlphaFoldDB" id="A0A7E4W1M2"/>
<feature type="region of interest" description="Disordered" evidence="1">
    <location>
        <begin position="161"/>
        <end position="276"/>
    </location>
</feature>
<evidence type="ECO:0000313" key="4">
    <source>
        <dbReference type="WBParaSite" id="Pan_g5419.t1"/>
    </source>
</evidence>
<reference evidence="3" key="1">
    <citation type="journal article" date="2013" name="Genetics">
        <title>The draft genome and transcriptome of Panagrellus redivivus are shaped by the harsh demands of a free-living lifestyle.</title>
        <authorList>
            <person name="Srinivasan J."/>
            <person name="Dillman A.R."/>
            <person name="Macchietto M.G."/>
            <person name="Heikkinen L."/>
            <person name="Lakso M."/>
            <person name="Fracchia K.M."/>
            <person name="Antoshechkin I."/>
            <person name="Mortazavi A."/>
            <person name="Wong G."/>
            <person name="Sternberg P.W."/>
        </authorList>
    </citation>
    <scope>NUCLEOTIDE SEQUENCE [LARGE SCALE GENOMIC DNA]</scope>
    <source>
        <strain evidence="3">MT8872</strain>
    </source>
</reference>
<evidence type="ECO:0000259" key="2">
    <source>
        <dbReference type="PROSITE" id="PS50888"/>
    </source>
</evidence>